<evidence type="ECO:0000313" key="3">
    <source>
        <dbReference type="Proteomes" id="UP001221302"/>
    </source>
</evidence>
<sequence>MSTYKQKIFLILGFIFVAFGIIGAILPLMPSTVFFILAAYFFSKSSEKFHKKLLDNKYIGRHIKNFYEKRGMPLRVKIISILSLFLTITISIILVKRTPFLVVILLSVAFAVSFYIISLNTIENSISKGE</sequence>
<proteinExistence type="predicted"/>
<dbReference type="EMBL" id="JARGDL010000003">
    <property type="protein sequence ID" value="MDF1611350.1"/>
    <property type="molecule type" value="Genomic_DNA"/>
</dbReference>
<dbReference type="AlphaFoldDB" id="A0AAE3P1Z6"/>
<comment type="caution">
    <text evidence="2">The sequence shown here is derived from an EMBL/GenBank/DDBJ whole genome shotgun (WGS) entry which is preliminary data.</text>
</comment>
<dbReference type="GO" id="GO:0005886">
    <property type="term" value="C:plasma membrane"/>
    <property type="evidence" value="ECO:0007669"/>
    <property type="project" value="TreeGrafter"/>
</dbReference>
<evidence type="ECO:0000313" key="2">
    <source>
        <dbReference type="EMBL" id="MDF1611350.1"/>
    </source>
</evidence>
<keyword evidence="1" id="KW-0812">Transmembrane</keyword>
<dbReference type="RefSeq" id="WP_321535116.1">
    <property type="nucleotide sequence ID" value="NZ_JARGDL010000003.1"/>
</dbReference>
<evidence type="ECO:0000256" key="1">
    <source>
        <dbReference type="SAM" id="Phobius"/>
    </source>
</evidence>
<protein>
    <submittedName>
        <fullName evidence="2">YbaN family protein</fullName>
    </submittedName>
</protein>
<organism evidence="2 3">
    <name type="scientific">Stygiobacter electus</name>
    <dbReference type="NCBI Taxonomy" id="3032292"/>
    <lineage>
        <taxon>Bacteria</taxon>
        <taxon>Pseudomonadati</taxon>
        <taxon>Ignavibacteriota</taxon>
        <taxon>Ignavibacteria</taxon>
        <taxon>Ignavibacteriales</taxon>
        <taxon>Melioribacteraceae</taxon>
        <taxon>Stygiobacter</taxon>
    </lineage>
</organism>
<feature type="transmembrane region" description="Helical" evidence="1">
    <location>
        <begin position="12"/>
        <end position="42"/>
    </location>
</feature>
<reference evidence="2" key="1">
    <citation type="submission" date="2023-03" db="EMBL/GenBank/DDBJ databases">
        <title>Stygiobacter electus gen. nov., sp. nov., facultatively anaerobic thermotolerant bacterium of the class Ignavibacteria from a well of Yessentuki mineral water deposit.</title>
        <authorList>
            <person name="Podosokorskaya O.A."/>
            <person name="Elcheninov A.G."/>
            <person name="Petrova N.F."/>
            <person name="Zavarzina D.G."/>
            <person name="Kublanov I.V."/>
            <person name="Merkel A.Y."/>
        </authorList>
    </citation>
    <scope>NUCLEOTIDE SEQUENCE</scope>
    <source>
        <strain evidence="2">09-Me</strain>
    </source>
</reference>
<keyword evidence="1" id="KW-1133">Transmembrane helix</keyword>
<keyword evidence="1" id="KW-0472">Membrane</keyword>
<dbReference type="Pfam" id="PF04304">
    <property type="entry name" value="DUF454"/>
    <property type="match status" value="1"/>
</dbReference>
<accession>A0AAE3P1Z6</accession>
<feature type="transmembrane region" description="Helical" evidence="1">
    <location>
        <begin position="100"/>
        <end position="122"/>
    </location>
</feature>
<keyword evidence="3" id="KW-1185">Reference proteome</keyword>
<dbReference type="Proteomes" id="UP001221302">
    <property type="component" value="Unassembled WGS sequence"/>
</dbReference>
<dbReference type="PANTHER" id="PTHR35813:SF1">
    <property type="entry name" value="INNER MEMBRANE PROTEIN YBAN"/>
    <property type="match status" value="1"/>
</dbReference>
<dbReference type="InterPro" id="IPR007401">
    <property type="entry name" value="DUF454"/>
</dbReference>
<name>A0AAE3P1Z6_9BACT</name>
<feature type="transmembrane region" description="Helical" evidence="1">
    <location>
        <begin position="74"/>
        <end position="94"/>
    </location>
</feature>
<gene>
    <name evidence="2" type="ORF">P0M35_04245</name>
</gene>
<dbReference type="PANTHER" id="PTHR35813">
    <property type="entry name" value="INNER MEMBRANE PROTEIN YBAN"/>
    <property type="match status" value="1"/>
</dbReference>
<dbReference type="PIRSF" id="PIRSF016789">
    <property type="entry name" value="DUF454"/>
    <property type="match status" value="1"/>
</dbReference>